<keyword evidence="2" id="KW-1185">Reference proteome</keyword>
<accession>A0A316VIY8</accession>
<evidence type="ECO:0000313" key="1">
    <source>
        <dbReference type="EMBL" id="PWN37637.1"/>
    </source>
</evidence>
<dbReference type="RefSeq" id="XP_025357939.1">
    <property type="nucleotide sequence ID" value="XM_025497568.1"/>
</dbReference>
<sequence>MPSWTTKVYERRGKMKINTPTAKALRFFQKEPEHYMSIADLKVVQQNFRNDESGEWKVAEDVGLSCFPRTHYRIRWNSTESGAKWQSWALLGVYVENTFAVRSIYSFDSSGEVDKDLPSSKVCIVDEYAILQCPIFIYPFVKHSFNKAHDRLHHTLKCTLSQTPTSSP</sequence>
<dbReference type="InParanoid" id="A0A316VIY8"/>
<evidence type="ECO:0000313" key="2">
    <source>
        <dbReference type="Proteomes" id="UP000245771"/>
    </source>
</evidence>
<protein>
    <submittedName>
        <fullName evidence="1">Uncharacterized protein</fullName>
    </submittedName>
</protein>
<proteinExistence type="predicted"/>
<name>A0A316VIY8_9BASI</name>
<dbReference type="GeneID" id="37019349"/>
<dbReference type="Proteomes" id="UP000245771">
    <property type="component" value="Unassembled WGS sequence"/>
</dbReference>
<reference evidence="1 2" key="1">
    <citation type="journal article" date="2018" name="Mol. Biol. Evol.">
        <title>Broad Genomic Sampling Reveals a Smut Pathogenic Ancestry of the Fungal Clade Ustilaginomycotina.</title>
        <authorList>
            <person name="Kijpornyongpan T."/>
            <person name="Mondo S.J."/>
            <person name="Barry K."/>
            <person name="Sandor L."/>
            <person name="Lee J."/>
            <person name="Lipzen A."/>
            <person name="Pangilinan J."/>
            <person name="LaButti K."/>
            <person name="Hainaut M."/>
            <person name="Henrissat B."/>
            <person name="Grigoriev I.V."/>
            <person name="Spatafora J.W."/>
            <person name="Aime M.C."/>
        </authorList>
    </citation>
    <scope>NUCLEOTIDE SEQUENCE [LARGE SCALE GENOMIC DNA]</scope>
    <source>
        <strain evidence="1 2">MCA 3882</strain>
    </source>
</reference>
<gene>
    <name evidence="1" type="ORF">FA14DRAFT_153003</name>
</gene>
<dbReference type="AlphaFoldDB" id="A0A316VIY8"/>
<organism evidence="1 2">
    <name type="scientific">Meira miltonrushii</name>
    <dbReference type="NCBI Taxonomy" id="1280837"/>
    <lineage>
        <taxon>Eukaryota</taxon>
        <taxon>Fungi</taxon>
        <taxon>Dikarya</taxon>
        <taxon>Basidiomycota</taxon>
        <taxon>Ustilaginomycotina</taxon>
        <taxon>Exobasidiomycetes</taxon>
        <taxon>Exobasidiales</taxon>
        <taxon>Brachybasidiaceae</taxon>
        <taxon>Meira</taxon>
    </lineage>
</organism>
<dbReference type="EMBL" id="KZ819602">
    <property type="protein sequence ID" value="PWN37637.1"/>
    <property type="molecule type" value="Genomic_DNA"/>
</dbReference>